<dbReference type="InterPro" id="IPR045851">
    <property type="entry name" value="AMP-bd_C_sf"/>
</dbReference>
<evidence type="ECO:0000256" key="6">
    <source>
        <dbReference type="ARBA" id="ARBA00022741"/>
    </source>
</evidence>
<keyword evidence="18" id="KW-1185">Reference proteome</keyword>
<evidence type="ECO:0000256" key="3">
    <source>
        <dbReference type="ARBA" id="ARBA00005005"/>
    </source>
</evidence>
<dbReference type="InterPro" id="IPR050237">
    <property type="entry name" value="ATP-dep_AMP-bd_enzyme"/>
</dbReference>
<evidence type="ECO:0000256" key="10">
    <source>
        <dbReference type="ARBA" id="ARBA00023098"/>
    </source>
</evidence>
<dbReference type="InterPro" id="IPR025110">
    <property type="entry name" value="AMP-bd_C"/>
</dbReference>
<keyword evidence="8" id="KW-0067">ATP-binding</keyword>
<keyword evidence="11" id="KW-0472">Membrane</keyword>
<dbReference type="Gene3D" id="3.40.50.12780">
    <property type="entry name" value="N-terminal domain of ligase-like"/>
    <property type="match status" value="1"/>
</dbReference>
<sequence length="564" mass="62883">MDKPWLSRYPTDVPELINPDQYLSLVEMFEQSVHKYADQPAFMNMGSVMTFRKLEERSRAFAAYLQNELKLKKGDRVALMMPNLLQYPVALFGVLRAGLIAVNVNPLYTPRELEHQLNDADAKAIVIVSNFANTLEQIVENTSVKHVVLTSLGQMLPRAKGTLVDFVVKYVKGMVPKYDLPGAISMRKALHKGRRLQYVKPFMSGDDIAFLQYTGGTTGVAKGAILTHRNMIANVLQAKGAYGPVLAEGRELVVTALPLYHVFALTVNCLLFIEMGGRNLLITNPRDIPGFVKELQKYPFTAITGVNTLFNALVNNEDFHELDFKNLKLSVGGGMAVQRAVAEQWKKVTGIHLLEGYGLTECAPLVTGNPYDLSDYSGAIGLPVPSTEVRIIDDEGKVLAYDQVGELQVRGPQVMQGYWQRPEATKEVIDADGWLSTGDIVKFDEQGMVYIVDRKKDMILVSGFNVYPNEIEDVVALHGKVLEVAAIGQPHDVSGEMVKIYVVKRDPSLTKDEIITHCRKHLTGYKVPKLIEFREDLPKSNVGKILRRVLREENDAAIEQAKRA</sequence>
<evidence type="ECO:0000256" key="14">
    <source>
        <dbReference type="ARBA" id="ARBA00042773"/>
    </source>
</evidence>
<dbReference type="EMBL" id="CP022741">
    <property type="protein sequence ID" value="ASU22579.1"/>
    <property type="molecule type" value="Genomic_DNA"/>
</dbReference>
<dbReference type="AlphaFoldDB" id="A0A223MYD6"/>
<dbReference type="FunFam" id="3.40.50.12780:FF:000003">
    <property type="entry name" value="Long-chain-fatty-acid--CoA ligase FadD"/>
    <property type="match status" value="1"/>
</dbReference>
<dbReference type="InterPro" id="IPR000873">
    <property type="entry name" value="AMP-dep_synth/lig_dom"/>
</dbReference>
<evidence type="ECO:0000313" key="17">
    <source>
        <dbReference type="EMBL" id="ASU22579.1"/>
    </source>
</evidence>
<dbReference type="Gene3D" id="3.30.300.30">
    <property type="match status" value="1"/>
</dbReference>
<dbReference type="InterPro" id="IPR042099">
    <property type="entry name" value="ANL_N_sf"/>
</dbReference>
<protein>
    <recommendedName>
        <fullName evidence="13">Long-chain-fatty-acid--CoA ligase</fullName>
        <ecNumber evidence="12">6.2.1.3</ecNumber>
    </recommendedName>
    <alternativeName>
        <fullName evidence="14">Long-chain acyl-CoA synthetase</fullName>
    </alternativeName>
</protein>
<proteinExistence type="inferred from homology"/>
<dbReference type="Proteomes" id="UP000215148">
    <property type="component" value="Chromosome 1"/>
</dbReference>
<evidence type="ECO:0000256" key="12">
    <source>
        <dbReference type="ARBA" id="ARBA00026121"/>
    </source>
</evidence>
<evidence type="ECO:0000256" key="13">
    <source>
        <dbReference type="ARBA" id="ARBA00039545"/>
    </source>
</evidence>
<keyword evidence="6" id="KW-0547">Nucleotide-binding</keyword>
<comment type="pathway">
    <text evidence="3">Lipid metabolism; fatty acid beta-oxidation.</text>
</comment>
<name>A0A223MYD6_9VIBR</name>
<keyword evidence="10" id="KW-0443">Lipid metabolism</keyword>
<dbReference type="FunFam" id="3.30.300.30:FF:000006">
    <property type="entry name" value="Long-chain-fatty-acid--CoA ligase FadD"/>
    <property type="match status" value="1"/>
</dbReference>
<dbReference type="Pfam" id="PF00501">
    <property type="entry name" value="AMP-binding"/>
    <property type="match status" value="1"/>
</dbReference>
<evidence type="ECO:0000256" key="8">
    <source>
        <dbReference type="ARBA" id="ARBA00022840"/>
    </source>
</evidence>
<comment type="cofactor">
    <cofactor evidence="1">
        <name>Mg(2+)</name>
        <dbReference type="ChEBI" id="CHEBI:18420"/>
    </cofactor>
</comment>
<dbReference type="RefSeq" id="WP_094500275.1">
    <property type="nucleotide sequence ID" value="NZ_CAWNHI010000001.1"/>
</dbReference>
<keyword evidence="7" id="KW-0276">Fatty acid metabolism</keyword>
<evidence type="ECO:0000256" key="4">
    <source>
        <dbReference type="ARBA" id="ARBA00006432"/>
    </source>
</evidence>
<dbReference type="CDD" id="cd05936">
    <property type="entry name" value="FC-FACS_FadD_like"/>
    <property type="match status" value="1"/>
</dbReference>
<dbReference type="PANTHER" id="PTHR43767">
    <property type="entry name" value="LONG-CHAIN-FATTY-ACID--COA LIGASE"/>
    <property type="match status" value="1"/>
</dbReference>
<evidence type="ECO:0000256" key="7">
    <source>
        <dbReference type="ARBA" id="ARBA00022832"/>
    </source>
</evidence>
<dbReference type="EC" id="6.2.1.3" evidence="12"/>
<accession>A0A223MYD6</accession>
<feature type="domain" description="AMP-binding enzyme C-terminal" evidence="16">
    <location>
        <begin position="470"/>
        <end position="544"/>
    </location>
</feature>
<organism evidence="17 18">
    <name type="scientific">Vibrio qinghaiensis</name>
    <dbReference type="NCBI Taxonomy" id="2025808"/>
    <lineage>
        <taxon>Bacteria</taxon>
        <taxon>Pseudomonadati</taxon>
        <taxon>Pseudomonadota</taxon>
        <taxon>Gammaproteobacteria</taxon>
        <taxon>Vibrionales</taxon>
        <taxon>Vibrionaceae</taxon>
        <taxon>Vibrio</taxon>
    </lineage>
</organism>
<dbReference type="GO" id="GO:0005524">
    <property type="term" value="F:ATP binding"/>
    <property type="evidence" value="ECO:0007669"/>
    <property type="project" value="UniProtKB-KW"/>
</dbReference>
<dbReference type="SUPFAM" id="SSF56801">
    <property type="entry name" value="Acetyl-CoA synthetase-like"/>
    <property type="match status" value="1"/>
</dbReference>
<feature type="domain" description="AMP-dependent synthetase/ligase" evidence="15">
    <location>
        <begin position="29"/>
        <end position="419"/>
    </location>
</feature>
<dbReference type="PROSITE" id="PS00455">
    <property type="entry name" value="AMP_BINDING"/>
    <property type="match status" value="1"/>
</dbReference>
<keyword evidence="9" id="KW-0460">Magnesium</keyword>
<evidence type="ECO:0000256" key="1">
    <source>
        <dbReference type="ARBA" id="ARBA00001946"/>
    </source>
</evidence>
<comment type="subcellular location">
    <subcellularLocation>
        <location evidence="2">Membrane</location>
        <topology evidence="2">Peripheral membrane protein</topology>
    </subcellularLocation>
</comment>
<dbReference type="GO" id="GO:0004467">
    <property type="term" value="F:long-chain fatty acid-CoA ligase activity"/>
    <property type="evidence" value="ECO:0007669"/>
    <property type="project" value="UniProtKB-EC"/>
</dbReference>
<evidence type="ECO:0000256" key="5">
    <source>
        <dbReference type="ARBA" id="ARBA00022598"/>
    </source>
</evidence>
<dbReference type="PANTHER" id="PTHR43767:SF8">
    <property type="entry name" value="LONG-CHAIN-FATTY-ACID--COA LIGASE"/>
    <property type="match status" value="1"/>
</dbReference>
<reference evidence="17 18" key="1">
    <citation type="submission" date="2017-08" db="EMBL/GenBank/DDBJ databases">
        <title>The Vibrio qinghaiensis sp.-Q67 is a luminous bacteria isolated firstly from Qinghai lake, Qinghai province, China, which has been proved to be very sensitive to detect environmental and food pollutants. Therefore, complete genome analysis of V. qinghaiensis sp.-Q67 highlights the potential application of this strain on detection of hazards in the contaminated environments.</title>
        <authorList>
            <person name="Gong L."/>
        </authorList>
    </citation>
    <scope>NUCLEOTIDE SEQUENCE [LARGE SCALE GENOMIC DNA]</scope>
    <source>
        <strain evidence="17 18">Q67</strain>
    </source>
</reference>
<dbReference type="InterPro" id="IPR020845">
    <property type="entry name" value="AMP-binding_CS"/>
</dbReference>
<keyword evidence="5 17" id="KW-0436">Ligase</keyword>
<evidence type="ECO:0000259" key="15">
    <source>
        <dbReference type="Pfam" id="PF00501"/>
    </source>
</evidence>
<dbReference type="NCBIfam" id="NF006523">
    <property type="entry name" value="PRK08974.1"/>
    <property type="match status" value="1"/>
</dbReference>
<evidence type="ECO:0000256" key="11">
    <source>
        <dbReference type="ARBA" id="ARBA00023136"/>
    </source>
</evidence>
<dbReference type="Pfam" id="PF13193">
    <property type="entry name" value="AMP-binding_C"/>
    <property type="match status" value="1"/>
</dbReference>
<dbReference type="GO" id="GO:0016020">
    <property type="term" value="C:membrane"/>
    <property type="evidence" value="ECO:0007669"/>
    <property type="project" value="UniProtKB-SubCell"/>
</dbReference>
<evidence type="ECO:0000256" key="2">
    <source>
        <dbReference type="ARBA" id="ARBA00004170"/>
    </source>
</evidence>
<evidence type="ECO:0000256" key="9">
    <source>
        <dbReference type="ARBA" id="ARBA00022842"/>
    </source>
</evidence>
<dbReference type="KEGG" id="vqi:CCZ37_08210"/>
<comment type="similarity">
    <text evidence="4">Belongs to the ATP-dependent AMP-binding enzyme family.</text>
</comment>
<evidence type="ECO:0000259" key="16">
    <source>
        <dbReference type="Pfam" id="PF13193"/>
    </source>
</evidence>
<evidence type="ECO:0000313" key="18">
    <source>
        <dbReference type="Proteomes" id="UP000215148"/>
    </source>
</evidence>
<gene>
    <name evidence="17" type="ORF">CCZ37_08210</name>
</gene>